<feature type="region of interest" description="Disordered" evidence="1">
    <location>
        <begin position="22"/>
        <end position="106"/>
    </location>
</feature>
<evidence type="ECO:0000259" key="3">
    <source>
        <dbReference type="PROSITE" id="PS50174"/>
    </source>
</evidence>
<evidence type="ECO:0000259" key="2">
    <source>
        <dbReference type="PROSITE" id="PS50006"/>
    </source>
</evidence>
<organism evidence="4 5">
    <name type="scientific">Mytilus galloprovincialis</name>
    <name type="common">Mediterranean mussel</name>
    <dbReference type="NCBI Taxonomy" id="29158"/>
    <lineage>
        <taxon>Eukaryota</taxon>
        <taxon>Metazoa</taxon>
        <taxon>Spiralia</taxon>
        <taxon>Lophotrochozoa</taxon>
        <taxon>Mollusca</taxon>
        <taxon>Bivalvia</taxon>
        <taxon>Autobranchia</taxon>
        <taxon>Pteriomorphia</taxon>
        <taxon>Mytilida</taxon>
        <taxon>Mytiloidea</taxon>
        <taxon>Mytilidae</taxon>
        <taxon>Mytilinae</taxon>
        <taxon>Mytilus</taxon>
    </lineage>
</organism>
<dbReference type="EMBL" id="UYJE01000435">
    <property type="protein sequence ID" value="VDH93317.1"/>
    <property type="molecule type" value="Genomic_DNA"/>
</dbReference>
<dbReference type="AlphaFoldDB" id="A0A8B6BP07"/>
<dbReference type="PANTHER" id="PTHR23106:SF24">
    <property type="entry name" value="ANGIOGENIC FACTOR WITH G PATCH AND FHA DOMAINS 1"/>
    <property type="match status" value="1"/>
</dbReference>
<evidence type="ECO:0000313" key="4">
    <source>
        <dbReference type="EMBL" id="VDH93317.1"/>
    </source>
</evidence>
<dbReference type="PROSITE" id="PS50006">
    <property type="entry name" value="FHA_DOMAIN"/>
    <property type="match status" value="1"/>
</dbReference>
<evidence type="ECO:0000313" key="5">
    <source>
        <dbReference type="Proteomes" id="UP000596742"/>
    </source>
</evidence>
<feature type="compositionally biased region" description="Acidic residues" evidence="1">
    <location>
        <begin position="127"/>
        <end position="136"/>
    </location>
</feature>
<accession>A0A8B6BP07</accession>
<gene>
    <name evidence="4" type="ORF">MGAL_10B055302</name>
</gene>
<feature type="compositionally biased region" description="Basic and acidic residues" evidence="1">
    <location>
        <begin position="355"/>
        <end position="387"/>
    </location>
</feature>
<dbReference type="InterPro" id="IPR000253">
    <property type="entry name" value="FHA_dom"/>
</dbReference>
<sequence>MISYNKVNIVNSAEILRICSELNNEDTDDENDLEKDEEDNKKQSTNEEKQSESETNLDNSVSKESDTTEKKSDDGDNVTNDMLGVGQNVQGSEEKVKKLTGEEGELYSDDDDIMIIEKVEEKIMIELDSDSDDEKEISEKKSDKDSYELEPGELANESSLSSSTSSSSSSSSSENKEVPPQPTWTEIVRQPEPASEESLLKNAACIRAMVTASDLLDEGMLFVVTVQGGMIGRETRNDLVIPVPDINVSKVHAEIRYNAKQQFYAIQDKGSQNGTYVNEVRISEAKHVSKWRHDKCEPGVVVQKTLPVMTSTTDSKDKKKQHREQLKNIKKKYGLTNSSYTDNAAAINNPAYQDKASERRRTVGSDNPHKLDDKPSSVHRRIDGDNKGHKMLKKLGWTEGESLGKDNAGIQDPINVNIRVDKAAGLGAYGTSNSLSIENIGIVNARRRFVQTQIRFSKGTQEKTKDKQFDPLMWVQGETQDNSLINEESNKDE</sequence>
<dbReference type="GO" id="GO:0003676">
    <property type="term" value="F:nucleic acid binding"/>
    <property type="evidence" value="ECO:0007669"/>
    <property type="project" value="InterPro"/>
</dbReference>
<feature type="compositionally biased region" description="Basic and acidic residues" evidence="1">
    <location>
        <begin position="137"/>
        <end position="147"/>
    </location>
</feature>
<dbReference type="SMART" id="SM00443">
    <property type="entry name" value="G_patch"/>
    <property type="match status" value="1"/>
</dbReference>
<dbReference type="InterPro" id="IPR053027">
    <property type="entry name" value="AGGF1"/>
</dbReference>
<name>A0A8B6BP07_MYTGA</name>
<feature type="compositionally biased region" description="Basic and acidic residues" evidence="1">
    <location>
        <begin position="92"/>
        <end position="101"/>
    </location>
</feature>
<dbReference type="Proteomes" id="UP000596742">
    <property type="component" value="Unassembled WGS sequence"/>
</dbReference>
<dbReference type="PANTHER" id="PTHR23106">
    <property type="entry name" value="ANGIOGENIC FACTOR WITH G PATCH AND FHA DOMAINS 1"/>
    <property type="match status" value="1"/>
</dbReference>
<protein>
    <submittedName>
        <fullName evidence="4">Uncharacterized protein</fullName>
    </submittedName>
</protein>
<dbReference type="SMART" id="SM00240">
    <property type="entry name" value="FHA"/>
    <property type="match status" value="1"/>
</dbReference>
<feature type="domain" description="G-patch" evidence="3">
    <location>
        <begin position="384"/>
        <end position="431"/>
    </location>
</feature>
<dbReference type="Gene3D" id="2.60.200.20">
    <property type="match status" value="1"/>
</dbReference>
<dbReference type="InterPro" id="IPR008984">
    <property type="entry name" value="SMAD_FHA_dom_sf"/>
</dbReference>
<proteinExistence type="predicted"/>
<feature type="compositionally biased region" description="Basic and acidic residues" evidence="1">
    <location>
        <begin position="61"/>
        <end position="74"/>
    </location>
</feature>
<feature type="region of interest" description="Disordered" evidence="1">
    <location>
        <begin position="348"/>
        <end position="387"/>
    </location>
</feature>
<dbReference type="InterPro" id="IPR000467">
    <property type="entry name" value="G_patch_dom"/>
</dbReference>
<dbReference type="SUPFAM" id="SSF49879">
    <property type="entry name" value="SMAD/FHA domain"/>
    <property type="match status" value="1"/>
</dbReference>
<keyword evidence="5" id="KW-1185">Reference proteome</keyword>
<evidence type="ECO:0000256" key="1">
    <source>
        <dbReference type="SAM" id="MobiDB-lite"/>
    </source>
</evidence>
<feature type="compositionally biased region" description="Acidic residues" evidence="1">
    <location>
        <begin position="23"/>
        <end position="37"/>
    </location>
</feature>
<reference evidence="4" key="1">
    <citation type="submission" date="2018-11" db="EMBL/GenBank/DDBJ databases">
        <authorList>
            <person name="Alioto T."/>
            <person name="Alioto T."/>
        </authorList>
    </citation>
    <scope>NUCLEOTIDE SEQUENCE</scope>
</reference>
<dbReference type="Pfam" id="PF00498">
    <property type="entry name" value="FHA"/>
    <property type="match status" value="1"/>
</dbReference>
<feature type="region of interest" description="Disordered" evidence="1">
    <location>
        <begin position="126"/>
        <end position="184"/>
    </location>
</feature>
<dbReference type="Pfam" id="PF01585">
    <property type="entry name" value="G-patch"/>
    <property type="match status" value="1"/>
</dbReference>
<feature type="compositionally biased region" description="Basic and acidic residues" evidence="1">
    <location>
        <begin position="38"/>
        <end position="52"/>
    </location>
</feature>
<dbReference type="OrthoDB" id="2538319at2759"/>
<feature type="domain" description="FHA" evidence="2">
    <location>
        <begin position="229"/>
        <end position="282"/>
    </location>
</feature>
<dbReference type="PROSITE" id="PS50174">
    <property type="entry name" value="G_PATCH"/>
    <property type="match status" value="1"/>
</dbReference>
<feature type="compositionally biased region" description="Low complexity" evidence="1">
    <location>
        <begin position="158"/>
        <end position="173"/>
    </location>
</feature>
<comment type="caution">
    <text evidence="4">The sequence shown here is derived from an EMBL/GenBank/DDBJ whole genome shotgun (WGS) entry which is preliminary data.</text>
</comment>